<dbReference type="Gene3D" id="1.10.238.10">
    <property type="entry name" value="EF-hand"/>
    <property type="match status" value="1"/>
</dbReference>
<dbReference type="Proteomes" id="UP000215914">
    <property type="component" value="Unassembled WGS sequence"/>
</dbReference>
<dbReference type="EMBL" id="MNCJ02000321">
    <property type="protein sequence ID" value="KAF5801799.1"/>
    <property type="molecule type" value="Genomic_DNA"/>
</dbReference>
<sequence>MQFFYEEQLHRMKCMAQEPVLFEDLLCQMVDMVGPKLLKLYKLASMRGYFTLLDLKGSKLSGSVFNILFNHYKFMAFESRDPFLIRQVSYAILVSS</sequence>
<comment type="caution">
    <text evidence="1">The sequence shown here is derived from an EMBL/GenBank/DDBJ whole genome shotgun (WGS) entry which is preliminary data.</text>
</comment>
<keyword evidence="2" id="KW-1185">Reference proteome</keyword>
<evidence type="ECO:0000313" key="2">
    <source>
        <dbReference type="Proteomes" id="UP000215914"/>
    </source>
</evidence>
<dbReference type="PANTHER" id="PTHR14095">
    <property type="entry name" value="PHOSPHATASE 2A REGULATORY SUBUNIT-RELATED"/>
    <property type="match status" value="1"/>
</dbReference>
<accession>A0A9K3NIT5</accession>
<name>A0A9K3NIT5_HELAN</name>
<organism evidence="1 2">
    <name type="scientific">Helianthus annuus</name>
    <name type="common">Common sunflower</name>
    <dbReference type="NCBI Taxonomy" id="4232"/>
    <lineage>
        <taxon>Eukaryota</taxon>
        <taxon>Viridiplantae</taxon>
        <taxon>Streptophyta</taxon>
        <taxon>Embryophyta</taxon>
        <taxon>Tracheophyta</taxon>
        <taxon>Spermatophyta</taxon>
        <taxon>Magnoliopsida</taxon>
        <taxon>eudicotyledons</taxon>
        <taxon>Gunneridae</taxon>
        <taxon>Pentapetalae</taxon>
        <taxon>asterids</taxon>
        <taxon>campanulids</taxon>
        <taxon>Asterales</taxon>
        <taxon>Asteraceae</taxon>
        <taxon>Asteroideae</taxon>
        <taxon>Heliantheae alliance</taxon>
        <taxon>Heliantheae</taxon>
        <taxon>Helianthus</taxon>
    </lineage>
</organism>
<protein>
    <submittedName>
        <fullName evidence="1">Uncharacterized protein</fullName>
    </submittedName>
</protein>
<proteinExistence type="predicted"/>
<reference evidence="1" key="2">
    <citation type="submission" date="2020-06" db="EMBL/GenBank/DDBJ databases">
        <title>Helianthus annuus Genome sequencing and assembly Release 2.</title>
        <authorList>
            <person name="Gouzy J."/>
            <person name="Langlade N."/>
            <person name="Munos S."/>
        </authorList>
    </citation>
    <scope>NUCLEOTIDE SEQUENCE</scope>
    <source>
        <tissue evidence="1">Leaves</tissue>
    </source>
</reference>
<dbReference type="AlphaFoldDB" id="A0A9K3NIT5"/>
<gene>
    <name evidence="1" type="ORF">HanXRQr2_Chr06g0252241</name>
</gene>
<evidence type="ECO:0000313" key="1">
    <source>
        <dbReference type="EMBL" id="KAF5801799.1"/>
    </source>
</evidence>
<dbReference type="Gramene" id="mRNA:HanXRQr2_Chr06g0252241">
    <property type="protein sequence ID" value="mRNA:HanXRQr2_Chr06g0252241"/>
    <property type="gene ID" value="HanXRQr2_Chr06g0252241"/>
</dbReference>
<reference evidence="1" key="1">
    <citation type="journal article" date="2017" name="Nature">
        <title>The sunflower genome provides insights into oil metabolism, flowering and Asterid evolution.</title>
        <authorList>
            <person name="Badouin H."/>
            <person name="Gouzy J."/>
            <person name="Grassa C.J."/>
            <person name="Murat F."/>
            <person name="Staton S.E."/>
            <person name="Cottret L."/>
            <person name="Lelandais-Briere C."/>
            <person name="Owens G.L."/>
            <person name="Carrere S."/>
            <person name="Mayjonade B."/>
            <person name="Legrand L."/>
            <person name="Gill N."/>
            <person name="Kane N.C."/>
            <person name="Bowers J.E."/>
            <person name="Hubner S."/>
            <person name="Bellec A."/>
            <person name="Berard A."/>
            <person name="Berges H."/>
            <person name="Blanchet N."/>
            <person name="Boniface M.C."/>
            <person name="Brunel D."/>
            <person name="Catrice O."/>
            <person name="Chaidir N."/>
            <person name="Claudel C."/>
            <person name="Donnadieu C."/>
            <person name="Faraut T."/>
            <person name="Fievet G."/>
            <person name="Helmstetter N."/>
            <person name="King M."/>
            <person name="Knapp S.J."/>
            <person name="Lai Z."/>
            <person name="Le Paslier M.C."/>
            <person name="Lippi Y."/>
            <person name="Lorenzon L."/>
            <person name="Mandel J.R."/>
            <person name="Marage G."/>
            <person name="Marchand G."/>
            <person name="Marquand E."/>
            <person name="Bret-Mestries E."/>
            <person name="Morien E."/>
            <person name="Nambeesan S."/>
            <person name="Nguyen T."/>
            <person name="Pegot-Espagnet P."/>
            <person name="Pouilly N."/>
            <person name="Raftis F."/>
            <person name="Sallet E."/>
            <person name="Schiex T."/>
            <person name="Thomas J."/>
            <person name="Vandecasteele C."/>
            <person name="Vares D."/>
            <person name="Vear F."/>
            <person name="Vautrin S."/>
            <person name="Crespi M."/>
            <person name="Mangin B."/>
            <person name="Burke J.M."/>
            <person name="Salse J."/>
            <person name="Munos S."/>
            <person name="Vincourt P."/>
            <person name="Rieseberg L.H."/>
            <person name="Langlade N.B."/>
        </authorList>
    </citation>
    <scope>NUCLEOTIDE SEQUENCE</scope>
    <source>
        <tissue evidence="1">Leaves</tissue>
    </source>
</reference>
<dbReference type="PANTHER" id="PTHR14095:SF25">
    <property type="entry name" value="EF-HAND DOMAIN PAIR, EF-HAND 1, CALCIUM-BINDING PROTEIN"/>
    <property type="match status" value="1"/>
</dbReference>